<accession>A0A1X2IFL1</accession>
<feature type="region of interest" description="Disordered" evidence="1">
    <location>
        <begin position="66"/>
        <end position="97"/>
    </location>
</feature>
<keyword evidence="3" id="KW-1185">Reference proteome</keyword>
<protein>
    <submittedName>
        <fullName evidence="2">Uncharacterized protein</fullName>
    </submittedName>
</protein>
<feature type="compositionally biased region" description="Low complexity" evidence="1">
    <location>
        <begin position="687"/>
        <end position="697"/>
    </location>
</feature>
<feature type="compositionally biased region" description="Polar residues" evidence="1">
    <location>
        <begin position="20"/>
        <end position="45"/>
    </location>
</feature>
<proteinExistence type="predicted"/>
<comment type="caution">
    <text evidence="2">The sequence shown here is derived from an EMBL/GenBank/DDBJ whole genome shotgun (WGS) entry which is preliminary data.</text>
</comment>
<evidence type="ECO:0000313" key="3">
    <source>
        <dbReference type="Proteomes" id="UP000193560"/>
    </source>
</evidence>
<dbReference type="EMBL" id="MCGE01000012">
    <property type="protein sequence ID" value="ORZ15622.1"/>
    <property type="molecule type" value="Genomic_DNA"/>
</dbReference>
<dbReference type="STRING" id="90262.A0A1X2IFL1"/>
<feature type="compositionally biased region" description="Polar residues" evidence="1">
    <location>
        <begin position="659"/>
        <end position="686"/>
    </location>
</feature>
<feature type="region of interest" description="Disordered" evidence="1">
    <location>
        <begin position="477"/>
        <end position="543"/>
    </location>
</feature>
<name>A0A1X2IFL1_9FUNG</name>
<gene>
    <name evidence="2" type="ORF">BCR42DRAFT_451578</name>
</gene>
<dbReference type="AlphaFoldDB" id="A0A1X2IFL1"/>
<dbReference type="OrthoDB" id="10667509at2759"/>
<feature type="compositionally biased region" description="Polar residues" evidence="1">
    <location>
        <begin position="720"/>
        <end position="733"/>
    </location>
</feature>
<feature type="compositionally biased region" description="Polar residues" evidence="1">
    <location>
        <begin position="609"/>
        <end position="625"/>
    </location>
</feature>
<organism evidence="2 3">
    <name type="scientific">Absidia repens</name>
    <dbReference type="NCBI Taxonomy" id="90262"/>
    <lineage>
        <taxon>Eukaryota</taxon>
        <taxon>Fungi</taxon>
        <taxon>Fungi incertae sedis</taxon>
        <taxon>Mucoromycota</taxon>
        <taxon>Mucoromycotina</taxon>
        <taxon>Mucoromycetes</taxon>
        <taxon>Mucorales</taxon>
        <taxon>Cunninghamellaceae</taxon>
        <taxon>Absidia</taxon>
    </lineage>
</organism>
<feature type="region of interest" description="Disordered" evidence="1">
    <location>
        <begin position="16"/>
        <end position="45"/>
    </location>
</feature>
<feature type="compositionally biased region" description="Polar residues" evidence="1">
    <location>
        <begin position="169"/>
        <end position="180"/>
    </location>
</feature>
<sequence length="782" mass="85719">MVDTFADTQSYLVDEPERSFGSTSTASHTKCNNVTPNIPQKRPYTSDQLGSVCNVNSLAQYSDNIWSGGNQNSENSSPIPTTDEYGNSSPLTNSTDALYTTLSSPHRYSLNTWSPSLEQTQSSEQQHLLYMPNSYIEEDSASLEMTNRDINNNHTIDIYSFVLDQSQLSSYEPQQQSSFPDSPRISDQDESYSCDTPGSISSSSSLTENTRPPLNFIQRYYQQQLEHNSLLQVTSTTVKGDTYDVGEPAGFVMDDDDKSTATLPYDVGEPAGYVVDDDDKSTATLPYDVGEPAGSVVDDDDKSTATLPYDVGEPAGSVIHNDIKGSTTVPYDEDSYESHVALDCEGDDSGSTALYNVDDLGGFGVDNESNTRSIYDMNGFDGFGFAFEHDSDNDNSSCDGSPFYEDCNVSHSLNNTTIKSANITSNDDDHSVDDNGFEQPSHHVGLNELAKIDTTASDSTFDGDYYVLDSQPESFYNIEDGYDSNNDCMTNMVDSTNSRSPPQPQPNGPTDSDDMNPTFHDSSNESRHQSHDPEQHNLPTAITSSTTKLETISEADTNNGNNHSQQKLQQTLLEVFYSQLSATSSLSTAKSFYDTDDSTPPFAAAQPLVLSSSPPHKNPTTSSLDQLRMAKAKKRSTQSPKEEERWLPASRKHPLSIPPQAQSSLSFLSDSLTHQEQQKQTGNGKKSSPSPTSLSSLPPSPDRLKCRPPRRRIPGLSKPKNASSLVSTQSAPSIASMLSREHQRHHNSLQLTNTITKSSSVLSITPRKKTLGMLRQRSTVYK</sequence>
<feature type="compositionally biased region" description="Basic and acidic residues" evidence="1">
    <location>
        <begin position="522"/>
        <end position="535"/>
    </location>
</feature>
<feature type="region of interest" description="Disordered" evidence="1">
    <location>
        <begin position="603"/>
        <end position="748"/>
    </location>
</feature>
<feature type="compositionally biased region" description="Polar residues" evidence="1">
    <location>
        <begin position="483"/>
        <end position="500"/>
    </location>
</feature>
<evidence type="ECO:0000313" key="2">
    <source>
        <dbReference type="EMBL" id="ORZ15622.1"/>
    </source>
</evidence>
<reference evidence="2 3" key="1">
    <citation type="submission" date="2016-07" db="EMBL/GenBank/DDBJ databases">
        <title>Pervasive Adenine N6-methylation of Active Genes in Fungi.</title>
        <authorList>
            <consortium name="DOE Joint Genome Institute"/>
            <person name="Mondo S.J."/>
            <person name="Dannebaum R.O."/>
            <person name="Kuo R.C."/>
            <person name="Labutti K."/>
            <person name="Haridas S."/>
            <person name="Kuo A."/>
            <person name="Salamov A."/>
            <person name="Ahrendt S.R."/>
            <person name="Lipzen A."/>
            <person name="Sullivan W."/>
            <person name="Andreopoulos W.B."/>
            <person name="Clum A."/>
            <person name="Lindquist E."/>
            <person name="Daum C."/>
            <person name="Ramamoorthy G.K."/>
            <person name="Gryganskyi A."/>
            <person name="Culley D."/>
            <person name="Magnuson J.K."/>
            <person name="James T.Y."/>
            <person name="O'Malley M.A."/>
            <person name="Stajich J.E."/>
            <person name="Spatafora J.W."/>
            <person name="Visel A."/>
            <person name="Grigoriev I.V."/>
        </authorList>
    </citation>
    <scope>NUCLEOTIDE SEQUENCE [LARGE SCALE GENOMIC DNA]</scope>
    <source>
        <strain evidence="2 3">NRRL 1336</strain>
    </source>
</reference>
<dbReference type="Proteomes" id="UP000193560">
    <property type="component" value="Unassembled WGS sequence"/>
</dbReference>
<feature type="region of interest" description="Disordered" evidence="1">
    <location>
        <begin position="169"/>
        <end position="211"/>
    </location>
</feature>
<evidence type="ECO:0000256" key="1">
    <source>
        <dbReference type="SAM" id="MobiDB-lite"/>
    </source>
</evidence>